<evidence type="ECO:0000256" key="4">
    <source>
        <dbReference type="ARBA" id="ARBA00022984"/>
    </source>
</evidence>
<evidence type="ECO:0000256" key="7">
    <source>
        <dbReference type="HAMAP-Rule" id="MF_00258"/>
    </source>
</evidence>
<comment type="function">
    <text evidence="7">Provides the (R)-glutamate required for cell wall biosynthesis.</text>
</comment>
<dbReference type="GO" id="GO:0008881">
    <property type="term" value="F:glutamate racemase activity"/>
    <property type="evidence" value="ECO:0007669"/>
    <property type="project" value="UniProtKB-UniRule"/>
</dbReference>
<feature type="binding site" evidence="7">
    <location>
        <begin position="74"/>
        <end position="75"/>
    </location>
    <ligand>
        <name>substrate</name>
    </ligand>
</feature>
<dbReference type="EC" id="5.1.1.3" evidence="2 7"/>
<dbReference type="InterPro" id="IPR001920">
    <property type="entry name" value="Asp/Glu_race"/>
</dbReference>
<evidence type="ECO:0000256" key="2">
    <source>
        <dbReference type="ARBA" id="ARBA00013090"/>
    </source>
</evidence>
<feature type="active site" description="Proton donor/acceptor" evidence="7">
    <location>
        <position position="187"/>
    </location>
</feature>
<dbReference type="OrthoDB" id="9801055at2"/>
<keyword evidence="3 7" id="KW-0133">Cell shape</keyword>
<dbReference type="RefSeq" id="WP_124870394.1">
    <property type="nucleotide sequence ID" value="NZ_RQZF01000005.1"/>
</dbReference>
<accession>A0A3P1SEE7</accession>
<comment type="pathway">
    <text evidence="7">Cell wall biogenesis; peptidoglycan biosynthesis.</text>
</comment>
<dbReference type="InterPro" id="IPR015942">
    <property type="entry name" value="Asp/Glu/hydantoin_racemase"/>
</dbReference>
<dbReference type="Proteomes" id="UP000280444">
    <property type="component" value="Unassembled WGS sequence"/>
</dbReference>
<feature type="binding site" evidence="7">
    <location>
        <begin position="188"/>
        <end position="189"/>
    </location>
    <ligand>
        <name>substrate</name>
    </ligand>
</feature>
<dbReference type="Pfam" id="PF01177">
    <property type="entry name" value="Asp_Glu_race"/>
    <property type="match status" value="1"/>
</dbReference>
<dbReference type="InterPro" id="IPR018187">
    <property type="entry name" value="Asp/Glu_racemase_AS_1"/>
</dbReference>
<organism evidence="8 9">
    <name type="scientific">Schaalia canis</name>
    <dbReference type="NCBI Taxonomy" id="100469"/>
    <lineage>
        <taxon>Bacteria</taxon>
        <taxon>Bacillati</taxon>
        <taxon>Actinomycetota</taxon>
        <taxon>Actinomycetes</taxon>
        <taxon>Actinomycetales</taxon>
        <taxon>Actinomycetaceae</taxon>
        <taxon>Schaalia</taxon>
    </lineage>
</organism>
<comment type="caution">
    <text evidence="8">The sequence shown here is derived from an EMBL/GenBank/DDBJ whole genome shotgun (WGS) entry which is preliminary data.</text>
</comment>
<dbReference type="InterPro" id="IPR033134">
    <property type="entry name" value="Asp/Glu_racemase_AS_2"/>
</dbReference>
<dbReference type="FunFam" id="3.40.50.1860:FF:000001">
    <property type="entry name" value="Glutamate racemase"/>
    <property type="match status" value="1"/>
</dbReference>
<feature type="binding site" evidence="7">
    <location>
        <begin position="42"/>
        <end position="43"/>
    </location>
    <ligand>
        <name>substrate</name>
    </ligand>
</feature>
<dbReference type="PROSITE" id="PS00924">
    <property type="entry name" value="ASP_GLU_RACEMASE_2"/>
    <property type="match status" value="1"/>
</dbReference>
<evidence type="ECO:0000256" key="1">
    <source>
        <dbReference type="ARBA" id="ARBA00001602"/>
    </source>
</evidence>
<keyword evidence="9" id="KW-1185">Reference proteome</keyword>
<keyword evidence="5 7" id="KW-0413">Isomerase</keyword>
<dbReference type="PROSITE" id="PS00923">
    <property type="entry name" value="ASP_GLU_RACEMASE_1"/>
    <property type="match status" value="1"/>
</dbReference>
<dbReference type="GO" id="GO:0009252">
    <property type="term" value="P:peptidoglycan biosynthetic process"/>
    <property type="evidence" value="ECO:0007669"/>
    <property type="project" value="UniProtKB-UniRule"/>
</dbReference>
<dbReference type="GO" id="GO:0008360">
    <property type="term" value="P:regulation of cell shape"/>
    <property type="evidence" value="ECO:0007669"/>
    <property type="project" value="UniProtKB-KW"/>
</dbReference>
<reference evidence="8 9" key="1">
    <citation type="submission" date="2018-11" db="EMBL/GenBank/DDBJ databases">
        <title>Genomes From Bacteria Associated with the Canine Oral Cavity: a Test Case for Automated Genome-Based Taxonomic Assignment.</title>
        <authorList>
            <person name="Coil D.A."/>
            <person name="Jospin G."/>
            <person name="Darling A.E."/>
            <person name="Wallis C."/>
            <person name="Davis I.J."/>
            <person name="Harris S."/>
            <person name="Eisen J.A."/>
            <person name="Holcombe L.J."/>
            <person name="O'Flynn C."/>
        </authorList>
    </citation>
    <scope>NUCLEOTIDE SEQUENCE [LARGE SCALE GENOMIC DNA]</scope>
    <source>
        <strain evidence="8 9">OH770</strain>
    </source>
</reference>
<dbReference type="NCBIfam" id="TIGR00067">
    <property type="entry name" value="glut_race"/>
    <property type="match status" value="1"/>
</dbReference>
<dbReference type="HAMAP" id="MF_00258">
    <property type="entry name" value="Glu_racemase"/>
    <property type="match status" value="1"/>
</dbReference>
<proteinExistence type="inferred from homology"/>
<feature type="active site" description="Proton donor/acceptor" evidence="7">
    <location>
        <position position="73"/>
    </location>
</feature>
<feature type="binding site" evidence="7">
    <location>
        <begin position="10"/>
        <end position="11"/>
    </location>
    <ligand>
        <name>substrate</name>
    </ligand>
</feature>
<dbReference type="EMBL" id="RQZF01000005">
    <property type="protein sequence ID" value="RRC95280.1"/>
    <property type="molecule type" value="Genomic_DNA"/>
</dbReference>
<dbReference type="SUPFAM" id="SSF53681">
    <property type="entry name" value="Aspartate/glutamate racemase"/>
    <property type="match status" value="2"/>
</dbReference>
<name>A0A3P1SEE7_9ACTO</name>
<comment type="catalytic activity">
    <reaction evidence="1 7">
        <text>L-glutamate = D-glutamate</text>
        <dbReference type="Rhea" id="RHEA:12813"/>
        <dbReference type="ChEBI" id="CHEBI:29985"/>
        <dbReference type="ChEBI" id="CHEBI:29986"/>
        <dbReference type="EC" id="5.1.1.3"/>
    </reaction>
</comment>
<keyword evidence="4 7" id="KW-0573">Peptidoglycan synthesis</keyword>
<dbReference type="GO" id="GO:0071555">
    <property type="term" value="P:cell wall organization"/>
    <property type="evidence" value="ECO:0007669"/>
    <property type="project" value="UniProtKB-KW"/>
</dbReference>
<dbReference type="PANTHER" id="PTHR21198:SF2">
    <property type="entry name" value="GLUTAMATE RACEMASE"/>
    <property type="match status" value="1"/>
</dbReference>
<sequence length="275" mass="29544">MDNAPIGIFDSGLGGLTVARAIIDKLPDEDILYLGDTKNAPYGPRPIAQVREMTLAGLDELASRGVKALVIACNTATAAALSDARERYWIDAGIPVIEVITPAARAAVVATRNRRVGVIGTEATIRSEAYANALAAVPDLTVFTQACPRFVPFVEQGITHGEELEKVAREYLEPLREATVDTLVLGCTHYPLLTGIIGRVMGEGVTLVTSSEATANLTYNTLVDRNMLHEPRSGATEAQYRFLTTAEETSFSHLARRFLGPEVGQAERVCVEGTC</sequence>
<dbReference type="UniPathway" id="UPA00219"/>
<evidence type="ECO:0000313" key="9">
    <source>
        <dbReference type="Proteomes" id="UP000280444"/>
    </source>
</evidence>
<comment type="similarity">
    <text evidence="7">Belongs to the aspartate/glutamate racemases family.</text>
</comment>
<evidence type="ECO:0000256" key="6">
    <source>
        <dbReference type="ARBA" id="ARBA00023316"/>
    </source>
</evidence>
<evidence type="ECO:0000256" key="3">
    <source>
        <dbReference type="ARBA" id="ARBA00022960"/>
    </source>
</evidence>
<dbReference type="InterPro" id="IPR004391">
    <property type="entry name" value="Glu_race"/>
</dbReference>
<evidence type="ECO:0000313" key="8">
    <source>
        <dbReference type="EMBL" id="RRC95280.1"/>
    </source>
</evidence>
<dbReference type="AlphaFoldDB" id="A0A3P1SEE7"/>
<dbReference type="PANTHER" id="PTHR21198">
    <property type="entry name" value="GLUTAMATE RACEMASE"/>
    <property type="match status" value="1"/>
</dbReference>
<dbReference type="Gene3D" id="3.40.50.1860">
    <property type="match status" value="2"/>
</dbReference>
<gene>
    <name evidence="7" type="primary">murI</name>
    <name evidence="8" type="ORF">EII11_06500</name>
</gene>
<keyword evidence="6 7" id="KW-0961">Cell wall biogenesis/degradation</keyword>
<protein>
    <recommendedName>
        <fullName evidence="2 7">Glutamate racemase</fullName>
        <ecNumber evidence="2 7">5.1.1.3</ecNumber>
    </recommendedName>
</protein>
<evidence type="ECO:0000256" key="5">
    <source>
        <dbReference type="ARBA" id="ARBA00023235"/>
    </source>
</evidence>